<evidence type="ECO:0000259" key="5">
    <source>
        <dbReference type="Pfam" id="PF13458"/>
    </source>
</evidence>
<dbReference type="Gene3D" id="3.40.50.2300">
    <property type="match status" value="2"/>
</dbReference>
<reference evidence="6" key="1">
    <citation type="journal article" date="2020" name="mSystems">
        <title>Genome- and Community-Level Interaction Insights into Carbon Utilization and Element Cycling Functions of Hydrothermarchaeota in Hydrothermal Sediment.</title>
        <authorList>
            <person name="Zhou Z."/>
            <person name="Liu Y."/>
            <person name="Xu W."/>
            <person name="Pan J."/>
            <person name="Luo Z.H."/>
            <person name="Li M."/>
        </authorList>
    </citation>
    <scope>NUCLEOTIDE SEQUENCE [LARGE SCALE GENOMIC DNA]</scope>
    <source>
        <strain evidence="6">SpSt-1056</strain>
    </source>
</reference>
<keyword evidence="4" id="KW-0472">Membrane</keyword>
<dbReference type="InterPro" id="IPR051010">
    <property type="entry name" value="BCAA_transport"/>
</dbReference>
<dbReference type="AlphaFoldDB" id="A0A7C5QCR5"/>
<protein>
    <recommendedName>
        <fullName evidence="5">Leucine-binding protein domain-containing protein</fullName>
    </recommendedName>
</protein>
<keyword evidence="2" id="KW-0732">Signal</keyword>
<dbReference type="SUPFAM" id="SSF53822">
    <property type="entry name" value="Periplasmic binding protein-like I"/>
    <property type="match status" value="1"/>
</dbReference>
<accession>A0A7C5QCR5</accession>
<dbReference type="PANTHER" id="PTHR30483:SF6">
    <property type="entry name" value="PERIPLASMIC BINDING PROTEIN OF ABC TRANSPORTER FOR NATURAL AMINO ACIDS"/>
    <property type="match status" value="1"/>
</dbReference>
<comment type="caution">
    <text evidence="6">The sequence shown here is derived from an EMBL/GenBank/DDBJ whole genome shotgun (WGS) entry which is preliminary data.</text>
</comment>
<feature type="domain" description="Leucine-binding protein" evidence="5">
    <location>
        <begin position="59"/>
        <end position="397"/>
    </location>
</feature>
<feature type="transmembrane region" description="Helical" evidence="4">
    <location>
        <begin position="30"/>
        <end position="53"/>
    </location>
</feature>
<organism evidence="6">
    <name type="scientific">Caldiarchaeum subterraneum</name>
    <dbReference type="NCBI Taxonomy" id="311458"/>
    <lineage>
        <taxon>Archaea</taxon>
        <taxon>Nitrososphaerota</taxon>
        <taxon>Candidatus Caldarchaeales</taxon>
        <taxon>Candidatus Caldarchaeaceae</taxon>
        <taxon>Candidatus Caldarchaeum</taxon>
    </lineage>
</organism>
<sequence>MGRRFWLKSLYAFSGCVKLVKNVSALSKTLVIAVAVVVLAVGAGLFVVLGGFLTQPAEPIKIGVLAPLTGPPARAGKAMANAAELAEADINAAGGLLGRKVDIIVYDYEDKPDTGKLVAERAVLQDKVVALAGIFRSEVAMVAAEIAADHKVPLVVGTAQTPALTKLVIDNYQRYKYVFRSTTNATSLGNVLTDFIMHYLAPKYGVKKVAFLQEDVLWARGLVAAETPRLEAKGFIVKTWVVPLGVTDIPELKAIESWGADVIFPVFSSDNGYLVTKLYADQKINAFLIGVNNPIASPEAWAKTEGRTQYETTAFAAPVIKLAVTTELVPWTEKYIAKYGTEALNQAADTYEALQVIFQAIKIAGSTDPDKLVKTMEENEFQTLRGKVKFTKYHQHMSWLGPPYKIESPLGGPVGQWQVVDGKPQVVVVWPQPSGNPDNWKPAPWVKVPRTGG</sequence>
<evidence type="ECO:0000256" key="2">
    <source>
        <dbReference type="ARBA" id="ARBA00022729"/>
    </source>
</evidence>
<evidence type="ECO:0000256" key="4">
    <source>
        <dbReference type="SAM" id="Phobius"/>
    </source>
</evidence>
<dbReference type="CDD" id="cd06345">
    <property type="entry name" value="PBP1_ABC_ligand_binding-like"/>
    <property type="match status" value="1"/>
</dbReference>
<dbReference type="GO" id="GO:0006865">
    <property type="term" value="P:amino acid transport"/>
    <property type="evidence" value="ECO:0007669"/>
    <property type="project" value="UniProtKB-KW"/>
</dbReference>
<dbReference type="InterPro" id="IPR000709">
    <property type="entry name" value="Leu_Ile_Val-bd"/>
</dbReference>
<dbReference type="InterPro" id="IPR028082">
    <property type="entry name" value="Peripla_BP_I"/>
</dbReference>
<keyword evidence="3" id="KW-0029">Amino-acid transport</keyword>
<dbReference type="Pfam" id="PF13458">
    <property type="entry name" value="Peripla_BP_6"/>
    <property type="match status" value="1"/>
</dbReference>
<proteinExistence type="predicted"/>
<dbReference type="PRINTS" id="PR00337">
    <property type="entry name" value="LEUILEVALBP"/>
</dbReference>
<keyword evidence="4" id="KW-1133">Transmembrane helix</keyword>
<keyword evidence="4" id="KW-0812">Transmembrane</keyword>
<dbReference type="EMBL" id="DRWN01000022">
    <property type="protein sequence ID" value="HHK68048.1"/>
    <property type="molecule type" value="Genomic_DNA"/>
</dbReference>
<keyword evidence="1" id="KW-0813">Transport</keyword>
<evidence type="ECO:0000313" key="6">
    <source>
        <dbReference type="EMBL" id="HHK68048.1"/>
    </source>
</evidence>
<dbReference type="PANTHER" id="PTHR30483">
    <property type="entry name" value="LEUCINE-SPECIFIC-BINDING PROTEIN"/>
    <property type="match status" value="1"/>
</dbReference>
<name>A0A7C5QCR5_CALS0</name>
<evidence type="ECO:0000256" key="1">
    <source>
        <dbReference type="ARBA" id="ARBA00022448"/>
    </source>
</evidence>
<evidence type="ECO:0000256" key="3">
    <source>
        <dbReference type="ARBA" id="ARBA00022970"/>
    </source>
</evidence>
<gene>
    <name evidence="6" type="ORF">ENM11_02685</name>
</gene>
<dbReference type="InterPro" id="IPR028081">
    <property type="entry name" value="Leu-bd"/>
</dbReference>